<reference evidence="1" key="1">
    <citation type="journal article" date="2020" name="Nature">
        <title>Giant virus diversity and host interactions through global metagenomics.</title>
        <authorList>
            <person name="Schulz F."/>
            <person name="Roux S."/>
            <person name="Paez-Espino D."/>
            <person name="Jungbluth S."/>
            <person name="Walsh D.A."/>
            <person name="Denef V.J."/>
            <person name="McMahon K.D."/>
            <person name="Konstantinidis K.T."/>
            <person name="Eloe-Fadrosh E.A."/>
            <person name="Kyrpides N.C."/>
            <person name="Woyke T."/>
        </authorList>
    </citation>
    <scope>NUCLEOTIDE SEQUENCE</scope>
    <source>
        <strain evidence="1">GVMAG-S-ERX555931-87</strain>
    </source>
</reference>
<dbReference type="EMBL" id="MN738746">
    <property type="protein sequence ID" value="QHT36567.1"/>
    <property type="molecule type" value="Genomic_DNA"/>
</dbReference>
<accession>A0A6C0F4A7</accession>
<evidence type="ECO:0000313" key="1">
    <source>
        <dbReference type="EMBL" id="QHT36567.1"/>
    </source>
</evidence>
<dbReference type="InterPro" id="IPR036086">
    <property type="entry name" value="ParB/Sulfiredoxin_sf"/>
</dbReference>
<protein>
    <submittedName>
        <fullName evidence="1">Uncharacterized protein</fullName>
    </submittedName>
</protein>
<dbReference type="Gene3D" id="3.90.1530.10">
    <property type="entry name" value="Conserved hypothetical protein from pyrococcus furiosus pfu- 392566-001, ParB domain"/>
    <property type="match status" value="1"/>
</dbReference>
<organism evidence="1">
    <name type="scientific">viral metagenome</name>
    <dbReference type="NCBI Taxonomy" id="1070528"/>
    <lineage>
        <taxon>unclassified sequences</taxon>
        <taxon>metagenomes</taxon>
        <taxon>organismal metagenomes</taxon>
    </lineage>
</organism>
<sequence>MAEDTESLEPPTHYKIAENKQNGMPNIDYILIEYNKIILDKNMSEELTRLCGDKYNGTGLKKFRDFKTKNYGDMKRIDIVKKDFEIDKGLDPIKVINFNGRDDRYEIIDGRHRYIISLYKGYTHIPCNLLEEI</sequence>
<dbReference type="SUPFAM" id="SSF110849">
    <property type="entry name" value="ParB/Sulfiredoxin"/>
    <property type="match status" value="1"/>
</dbReference>
<dbReference type="AlphaFoldDB" id="A0A6C0F4A7"/>
<name>A0A6C0F4A7_9ZZZZ</name>
<proteinExistence type="predicted"/>